<organism evidence="1 2">
    <name type="scientific">Nitrospira defluvii</name>
    <dbReference type="NCBI Taxonomy" id="330214"/>
    <lineage>
        <taxon>Bacteria</taxon>
        <taxon>Pseudomonadati</taxon>
        <taxon>Nitrospirota</taxon>
        <taxon>Nitrospiria</taxon>
        <taxon>Nitrospirales</taxon>
        <taxon>Nitrospiraceae</taxon>
        <taxon>Nitrospira</taxon>
    </lineage>
</organism>
<name>A0ABM8RLZ3_9BACT</name>
<dbReference type="EMBL" id="CAJNBJ010000016">
    <property type="protein sequence ID" value="CAE6759947.1"/>
    <property type="molecule type" value="Genomic_DNA"/>
</dbReference>
<dbReference type="Proteomes" id="UP000675880">
    <property type="component" value="Unassembled WGS sequence"/>
</dbReference>
<reference evidence="1 2" key="1">
    <citation type="submission" date="2021-02" db="EMBL/GenBank/DDBJ databases">
        <authorList>
            <person name="Han P."/>
        </authorList>
    </citation>
    <scope>NUCLEOTIDE SEQUENCE [LARGE SCALE GENOMIC DNA]</scope>
    <source>
        <strain evidence="1">Candidatus Nitrospira sp. ZN2</strain>
    </source>
</reference>
<gene>
    <name evidence="1" type="ORF">NSPZN2_30594</name>
</gene>
<comment type="caution">
    <text evidence="1">The sequence shown here is derived from an EMBL/GenBank/DDBJ whole genome shotgun (WGS) entry which is preliminary data.</text>
</comment>
<sequence>MEVRDDVPVASRFDDRVPRHAVLDAPSTGSARRRPSMSVRAAQPNVGIRADYAERAPMVAAVAVALFIRGGEWPWTIAPSMKGPGCSSWGLPGEISIISMCGSVTIPTIE</sequence>
<evidence type="ECO:0000313" key="1">
    <source>
        <dbReference type="EMBL" id="CAE6759947.1"/>
    </source>
</evidence>
<accession>A0ABM8RLZ3</accession>
<keyword evidence="2" id="KW-1185">Reference proteome</keyword>
<evidence type="ECO:0000313" key="2">
    <source>
        <dbReference type="Proteomes" id="UP000675880"/>
    </source>
</evidence>
<proteinExistence type="predicted"/>
<protein>
    <submittedName>
        <fullName evidence="1">Uncharacterized protein</fullName>
    </submittedName>
</protein>